<dbReference type="Gene3D" id="3.20.20.80">
    <property type="entry name" value="Glycosidases"/>
    <property type="match status" value="1"/>
</dbReference>
<accession>A0ABD2PE20</accession>
<dbReference type="PANTHER" id="PTHR11177">
    <property type="entry name" value="CHITINASE"/>
    <property type="match status" value="1"/>
</dbReference>
<dbReference type="InterPro" id="IPR001579">
    <property type="entry name" value="Glyco_hydro_18_chit_AS"/>
</dbReference>
<comment type="caution">
    <text evidence="8">The sequence shown here is derived from an EMBL/GenBank/DDBJ whole genome shotgun (WGS) entry which is preliminary data.</text>
</comment>
<evidence type="ECO:0000256" key="1">
    <source>
        <dbReference type="ARBA" id="ARBA00022801"/>
    </source>
</evidence>
<dbReference type="Gene3D" id="3.10.50.10">
    <property type="match status" value="1"/>
</dbReference>
<evidence type="ECO:0000313" key="9">
    <source>
        <dbReference type="Proteomes" id="UP001516400"/>
    </source>
</evidence>
<dbReference type="InterPro" id="IPR029070">
    <property type="entry name" value="Chitinase_insertion_sf"/>
</dbReference>
<dbReference type="InterPro" id="IPR050314">
    <property type="entry name" value="Glycosyl_Hydrlase_18"/>
</dbReference>
<keyword evidence="6" id="KW-0732">Signal</keyword>
<dbReference type="PANTHER" id="PTHR11177:SF360">
    <property type="entry name" value="CHITINASE 4-RELATED"/>
    <property type="match status" value="1"/>
</dbReference>
<protein>
    <recommendedName>
        <fullName evidence="7">GH18 domain-containing protein</fullName>
    </recommendedName>
</protein>
<keyword evidence="2" id="KW-1015">Disulfide bond</keyword>
<dbReference type="PROSITE" id="PS51910">
    <property type="entry name" value="GH18_2"/>
    <property type="match status" value="1"/>
</dbReference>
<dbReference type="InterPro" id="IPR011583">
    <property type="entry name" value="Chitinase_II/V-like_cat"/>
</dbReference>
<evidence type="ECO:0000256" key="6">
    <source>
        <dbReference type="SAM" id="SignalP"/>
    </source>
</evidence>
<dbReference type="PROSITE" id="PS01095">
    <property type="entry name" value="GH18_1"/>
    <property type="match status" value="1"/>
</dbReference>
<evidence type="ECO:0000259" key="7">
    <source>
        <dbReference type="PROSITE" id="PS51910"/>
    </source>
</evidence>
<feature type="chain" id="PRO_5044801409" description="GH18 domain-containing protein" evidence="6">
    <location>
        <begin position="22"/>
        <end position="379"/>
    </location>
</feature>
<dbReference type="Pfam" id="PF00704">
    <property type="entry name" value="Glyco_hydro_18"/>
    <property type="match status" value="1"/>
</dbReference>
<comment type="similarity">
    <text evidence="5">Belongs to the glycosyl hydrolase 18 family.</text>
</comment>
<keyword evidence="9" id="KW-1185">Reference proteome</keyword>
<dbReference type="InterPro" id="IPR001223">
    <property type="entry name" value="Glyco_hydro18_cat"/>
</dbReference>
<feature type="signal peptide" evidence="6">
    <location>
        <begin position="1"/>
        <end position="21"/>
    </location>
</feature>
<dbReference type="SMART" id="SM00636">
    <property type="entry name" value="Glyco_18"/>
    <property type="match status" value="1"/>
</dbReference>
<gene>
    <name evidence="8" type="ORF">HHI36_003652</name>
</gene>
<dbReference type="SUPFAM" id="SSF51445">
    <property type="entry name" value="(Trans)glycosidases"/>
    <property type="match status" value="1"/>
</dbReference>
<evidence type="ECO:0000256" key="4">
    <source>
        <dbReference type="RuleBase" id="RU000489"/>
    </source>
</evidence>
<dbReference type="SUPFAM" id="SSF54556">
    <property type="entry name" value="Chitinase insertion domain"/>
    <property type="match status" value="1"/>
</dbReference>
<reference evidence="8 9" key="1">
    <citation type="journal article" date="2021" name="BMC Biol.">
        <title>Horizontally acquired antibacterial genes associated with adaptive radiation of ladybird beetles.</title>
        <authorList>
            <person name="Li H.S."/>
            <person name="Tang X.F."/>
            <person name="Huang Y.H."/>
            <person name="Xu Z.Y."/>
            <person name="Chen M.L."/>
            <person name="Du X.Y."/>
            <person name="Qiu B.Y."/>
            <person name="Chen P.T."/>
            <person name="Zhang W."/>
            <person name="Slipinski A."/>
            <person name="Escalona H.E."/>
            <person name="Waterhouse R.M."/>
            <person name="Zwick A."/>
            <person name="Pang H."/>
        </authorList>
    </citation>
    <scope>NUCLEOTIDE SEQUENCE [LARGE SCALE GENOMIC DNA]</scope>
    <source>
        <strain evidence="8">SYSU2018</strain>
    </source>
</reference>
<dbReference type="AlphaFoldDB" id="A0ABD2PE20"/>
<dbReference type="EMBL" id="JABFTP020000185">
    <property type="protein sequence ID" value="KAL3289218.1"/>
    <property type="molecule type" value="Genomic_DNA"/>
</dbReference>
<dbReference type="FunFam" id="3.10.50.10:FF:000001">
    <property type="entry name" value="Chitinase 3-like 1"/>
    <property type="match status" value="1"/>
</dbReference>
<dbReference type="Proteomes" id="UP001516400">
    <property type="component" value="Unassembled WGS sequence"/>
</dbReference>
<evidence type="ECO:0000256" key="5">
    <source>
        <dbReference type="RuleBase" id="RU004453"/>
    </source>
</evidence>
<evidence type="ECO:0000256" key="2">
    <source>
        <dbReference type="ARBA" id="ARBA00023157"/>
    </source>
</evidence>
<sequence length="379" mass="42272">MMLKVSFILVVCSLTFQGIIAANNVVCYYASWGASRPGNGKITAKDIPANLCTHVFYAFLGLNDDGSLLIMNETLDVDLGNLKGISDLKQINPNLKAIFSVGGAAADTAVFESVAEDPEKRKNLANSAIDLCKQYNYDGIDIDWEYPEINATFVALLKDLKGYLEPHGLLLAAAVDQLPFNAAYDVRNMSKYLDILNIMSYDFHSPYYQTGQNSPLYFTPKEGEWQRDNLNANSSMVHWIQYGATPEKMTMGCGFYGKAMILADPSKHDIMDPVATANSPGPYTDNIGTLGYNEICEFHINSSTVVWEDDQKVPYLYEDTLWVGYDDERSVSLKAQYVKDHNLFGLMMWSVETDDAYGYCGNGNWPLLNAINKVMKEDL</sequence>
<proteinExistence type="inferred from homology"/>
<feature type="domain" description="GH18" evidence="7">
    <location>
        <begin position="23"/>
        <end position="378"/>
    </location>
</feature>
<dbReference type="InterPro" id="IPR017853">
    <property type="entry name" value="GH"/>
</dbReference>
<dbReference type="GO" id="GO:0006032">
    <property type="term" value="P:chitin catabolic process"/>
    <property type="evidence" value="ECO:0007669"/>
    <property type="project" value="UniProtKB-ARBA"/>
</dbReference>
<evidence type="ECO:0000313" key="8">
    <source>
        <dbReference type="EMBL" id="KAL3289218.1"/>
    </source>
</evidence>
<evidence type="ECO:0000256" key="3">
    <source>
        <dbReference type="ARBA" id="ARBA00023295"/>
    </source>
</evidence>
<organism evidence="8 9">
    <name type="scientific">Cryptolaemus montrouzieri</name>
    <dbReference type="NCBI Taxonomy" id="559131"/>
    <lineage>
        <taxon>Eukaryota</taxon>
        <taxon>Metazoa</taxon>
        <taxon>Ecdysozoa</taxon>
        <taxon>Arthropoda</taxon>
        <taxon>Hexapoda</taxon>
        <taxon>Insecta</taxon>
        <taxon>Pterygota</taxon>
        <taxon>Neoptera</taxon>
        <taxon>Endopterygota</taxon>
        <taxon>Coleoptera</taxon>
        <taxon>Polyphaga</taxon>
        <taxon>Cucujiformia</taxon>
        <taxon>Coccinelloidea</taxon>
        <taxon>Coccinellidae</taxon>
        <taxon>Scymninae</taxon>
        <taxon>Scymnini</taxon>
        <taxon>Cryptolaemus</taxon>
    </lineage>
</organism>
<keyword evidence="1 4" id="KW-0378">Hydrolase</keyword>
<dbReference type="GO" id="GO:0004568">
    <property type="term" value="F:chitinase activity"/>
    <property type="evidence" value="ECO:0007669"/>
    <property type="project" value="UniProtKB-ARBA"/>
</dbReference>
<name>A0ABD2PE20_9CUCU</name>
<keyword evidence="3 4" id="KW-0326">Glycosidase</keyword>